<evidence type="ECO:0000313" key="2">
    <source>
        <dbReference type="EMBL" id="CAJ1386262.1"/>
    </source>
</evidence>
<proteinExistence type="predicted"/>
<evidence type="ECO:0000256" key="1">
    <source>
        <dbReference type="SAM" id="MobiDB-lite"/>
    </source>
</evidence>
<keyword evidence="3" id="KW-1185">Reference proteome</keyword>
<feature type="compositionally biased region" description="Polar residues" evidence="1">
    <location>
        <begin position="102"/>
        <end position="112"/>
    </location>
</feature>
<name>A0AA36IEH5_9DINO</name>
<sequence>MFDDRVSFPDVASKQADGAAPSARGLEMPWAPHHTMRRMLPGAFERVTGYAGGEFGDSIRTAQLAPSPTSGGERPRTDGESGNSFQAASGGYAGGEFGDSIRTAQLAPSPTSGGERPRTDGESGNSFQAASGGYAGGEFGDSIRTAQLAPSPTSGEPAFIQMPNWGQHYSQPDPGHPQGSRTPGELKILLAQQRNTARQHAQTLPSKPSRAGQNHVFKDRKLADIYRDVVQVLLPNLAEVQRLEERQPHVPDADQRVRRAAFCRTENFTSDGSADDQGPLQVWILSEHFDPYMHKLDCTFQKHVVTPTFQHSTQFLLAVDTTKVKEFKSRAEAMIKTKLPKKDVELADAGFAYIRTPIFAHANSPHDRST</sequence>
<dbReference type="EMBL" id="CAUJNA010001347">
    <property type="protein sequence ID" value="CAJ1386262.1"/>
    <property type="molecule type" value="Genomic_DNA"/>
</dbReference>
<feature type="compositionally biased region" description="Polar residues" evidence="1">
    <location>
        <begin position="60"/>
        <end position="70"/>
    </location>
</feature>
<feature type="compositionally biased region" description="Polar residues" evidence="1">
    <location>
        <begin position="144"/>
        <end position="154"/>
    </location>
</feature>
<dbReference type="Proteomes" id="UP001178507">
    <property type="component" value="Unassembled WGS sequence"/>
</dbReference>
<evidence type="ECO:0000313" key="3">
    <source>
        <dbReference type="Proteomes" id="UP001178507"/>
    </source>
</evidence>
<comment type="caution">
    <text evidence="2">The sequence shown here is derived from an EMBL/GenBank/DDBJ whole genome shotgun (WGS) entry which is preliminary data.</text>
</comment>
<feature type="region of interest" description="Disordered" evidence="1">
    <location>
        <begin position="1"/>
        <end position="27"/>
    </location>
</feature>
<feature type="region of interest" description="Disordered" evidence="1">
    <location>
        <begin position="60"/>
        <end position="183"/>
    </location>
</feature>
<organism evidence="2 3">
    <name type="scientific">Effrenium voratum</name>
    <dbReference type="NCBI Taxonomy" id="2562239"/>
    <lineage>
        <taxon>Eukaryota</taxon>
        <taxon>Sar</taxon>
        <taxon>Alveolata</taxon>
        <taxon>Dinophyceae</taxon>
        <taxon>Suessiales</taxon>
        <taxon>Symbiodiniaceae</taxon>
        <taxon>Effrenium</taxon>
    </lineage>
</organism>
<accession>A0AA36IEH5</accession>
<protein>
    <submittedName>
        <fullName evidence="2">Uncharacterized protein</fullName>
    </submittedName>
</protein>
<dbReference type="AlphaFoldDB" id="A0AA36IEH5"/>
<reference evidence="2" key="1">
    <citation type="submission" date="2023-08" db="EMBL/GenBank/DDBJ databases">
        <authorList>
            <person name="Chen Y."/>
            <person name="Shah S."/>
            <person name="Dougan E. K."/>
            <person name="Thang M."/>
            <person name="Chan C."/>
        </authorList>
    </citation>
    <scope>NUCLEOTIDE SEQUENCE</scope>
</reference>
<gene>
    <name evidence="2" type="ORF">EVOR1521_LOCUS12670</name>
</gene>